<dbReference type="InterPro" id="IPR002938">
    <property type="entry name" value="FAD-bd"/>
</dbReference>
<dbReference type="STRING" id="370764.SAMN04489810_3470"/>
<dbReference type="AlphaFoldDB" id="A0A1G8DWW9"/>
<dbReference type="GO" id="GO:0071949">
    <property type="term" value="F:FAD binding"/>
    <property type="evidence" value="ECO:0007669"/>
    <property type="project" value="InterPro"/>
</dbReference>
<feature type="domain" description="FAD-binding" evidence="1">
    <location>
        <begin position="6"/>
        <end position="335"/>
    </location>
</feature>
<protein>
    <submittedName>
        <fullName evidence="2">2-polyprenyl-6-methoxyphenol hydroxylase</fullName>
    </submittedName>
</protein>
<accession>A0A1G8DWW9</accession>
<dbReference type="PANTHER" id="PTHR43422">
    <property type="entry name" value="THIAMINE THIAZOLE SYNTHASE"/>
    <property type="match status" value="1"/>
</dbReference>
<keyword evidence="3" id="KW-1185">Reference proteome</keyword>
<name>A0A1G8DWW9_9MICO</name>
<dbReference type="PANTHER" id="PTHR43422:SF3">
    <property type="entry name" value="THIAMINE THIAZOLE SYNTHASE"/>
    <property type="match status" value="1"/>
</dbReference>
<sequence>MGFDHALVVGAGIGGLMAAAALSARYGRVTIVERDELPSTAAHRRGVPQGEQMHSILAIGQAAAEDLLPGIAAALSGAGGLWYDSPHDTASLNALGWTARGPSEAWIYGIRRYVLEHVIREQVRALPNVEVVRGRAVGLLSTPDRRRVTGLALKDARDDHITADLVVDSSGRTSHAADWVADLGYEPPAEEELVSDITYSTVVIRLPEGALPEGLRGVLAPPTPENLYGAVLLPCDNGLHQIAALGQNSTTPPTDRDGYIDHLARANSPIIAEIARSAEFIGPPKPFKIRGTRRRRWEDMVDRPEGFVVVGDAVLALNPIYGQGMSVAAVEALRMRDILTSADDDRGLARRIQESFRPTIDFPFSTGVTNDARFAGSTAIGFTPPPAPATGVITALATEDWQIAVALRYAGHYFTLDPLRRPEVAEKMRAWASAGRAVRPFDPRRVPPAFEGEPLPR</sequence>
<dbReference type="OrthoDB" id="9790035at2"/>
<proteinExistence type="predicted"/>
<gene>
    <name evidence="2" type="ORF">SAMN04489810_3470</name>
</gene>
<reference evidence="2 3" key="1">
    <citation type="submission" date="2016-10" db="EMBL/GenBank/DDBJ databases">
        <authorList>
            <person name="de Groot N.N."/>
        </authorList>
    </citation>
    <scope>NUCLEOTIDE SEQUENCE [LARGE SCALE GENOMIC DNA]</scope>
    <source>
        <strain evidence="2 3">DSM 23142</strain>
    </source>
</reference>
<dbReference type="SUPFAM" id="SSF51905">
    <property type="entry name" value="FAD/NAD(P)-binding domain"/>
    <property type="match status" value="1"/>
</dbReference>
<evidence type="ECO:0000313" key="2">
    <source>
        <dbReference type="EMBL" id="SDH62085.1"/>
    </source>
</evidence>
<dbReference type="EMBL" id="LT629692">
    <property type="protein sequence ID" value="SDH62085.1"/>
    <property type="molecule type" value="Genomic_DNA"/>
</dbReference>
<dbReference type="RefSeq" id="WP_157681894.1">
    <property type="nucleotide sequence ID" value="NZ_LT629692.1"/>
</dbReference>
<dbReference type="Proteomes" id="UP000199009">
    <property type="component" value="Chromosome I"/>
</dbReference>
<organism evidence="2 3">
    <name type="scientific">Microbacterium pygmaeum</name>
    <dbReference type="NCBI Taxonomy" id="370764"/>
    <lineage>
        <taxon>Bacteria</taxon>
        <taxon>Bacillati</taxon>
        <taxon>Actinomycetota</taxon>
        <taxon>Actinomycetes</taxon>
        <taxon>Micrococcales</taxon>
        <taxon>Microbacteriaceae</taxon>
        <taxon>Microbacterium</taxon>
    </lineage>
</organism>
<evidence type="ECO:0000259" key="1">
    <source>
        <dbReference type="Pfam" id="PF01494"/>
    </source>
</evidence>
<dbReference type="Pfam" id="PF01494">
    <property type="entry name" value="FAD_binding_3"/>
    <property type="match status" value="1"/>
</dbReference>
<dbReference type="InterPro" id="IPR036188">
    <property type="entry name" value="FAD/NAD-bd_sf"/>
</dbReference>
<evidence type="ECO:0000313" key="3">
    <source>
        <dbReference type="Proteomes" id="UP000199009"/>
    </source>
</evidence>
<dbReference type="Gene3D" id="3.50.50.60">
    <property type="entry name" value="FAD/NAD(P)-binding domain"/>
    <property type="match status" value="1"/>
</dbReference>